<evidence type="ECO:0000313" key="2">
    <source>
        <dbReference type="EMBL" id="AUD05737.1"/>
    </source>
</evidence>
<protein>
    <submittedName>
        <fullName evidence="2">Uncharacterized protein</fullName>
    </submittedName>
</protein>
<gene>
    <name evidence="2" type="ORF">CWM47_30170</name>
</gene>
<keyword evidence="1" id="KW-0732">Signal</keyword>
<organism evidence="2 3">
    <name type="scientific">Spirosoma pollinicola</name>
    <dbReference type="NCBI Taxonomy" id="2057025"/>
    <lineage>
        <taxon>Bacteria</taxon>
        <taxon>Pseudomonadati</taxon>
        <taxon>Bacteroidota</taxon>
        <taxon>Cytophagia</taxon>
        <taxon>Cytophagales</taxon>
        <taxon>Cytophagaceae</taxon>
        <taxon>Spirosoma</taxon>
    </lineage>
</organism>
<feature type="chain" id="PRO_5014991999" evidence="1">
    <location>
        <begin position="26"/>
        <end position="103"/>
    </location>
</feature>
<dbReference type="AlphaFoldDB" id="A0A2K8Z769"/>
<evidence type="ECO:0000256" key="1">
    <source>
        <dbReference type="SAM" id="SignalP"/>
    </source>
</evidence>
<reference evidence="2 3" key="1">
    <citation type="submission" date="2017-11" db="EMBL/GenBank/DDBJ databases">
        <title>Taxonomic description and genome sequences of Spirosoma HA7 sp. nov., isolated from pollen microhabitat of Corylus avellana.</title>
        <authorList>
            <person name="Ambika Manirajan B."/>
            <person name="Suarez C."/>
            <person name="Ratering S."/>
            <person name="Geissler-Plaum R."/>
            <person name="Cardinale M."/>
            <person name="Sylvia S."/>
        </authorList>
    </citation>
    <scope>NUCLEOTIDE SEQUENCE [LARGE SCALE GENOMIC DNA]</scope>
    <source>
        <strain evidence="2 3">HA7</strain>
    </source>
</reference>
<keyword evidence="3" id="KW-1185">Reference proteome</keyword>
<name>A0A2K8Z769_9BACT</name>
<accession>A0A2K8Z769</accession>
<feature type="signal peptide" evidence="1">
    <location>
        <begin position="1"/>
        <end position="25"/>
    </location>
</feature>
<dbReference type="EMBL" id="CP025096">
    <property type="protein sequence ID" value="AUD05737.1"/>
    <property type="molecule type" value="Genomic_DNA"/>
</dbReference>
<dbReference type="KEGG" id="spir:CWM47_30170"/>
<dbReference type="Proteomes" id="UP000232883">
    <property type="component" value="Chromosome"/>
</dbReference>
<evidence type="ECO:0000313" key="3">
    <source>
        <dbReference type="Proteomes" id="UP000232883"/>
    </source>
</evidence>
<proteinExistence type="predicted"/>
<sequence>MVWKLHKLMAVIVFRCALLSTFSQEAFYQLDEQVDKLNRLKRIVRYVRQYYSLHPNFAKHTYGSLENYLERHISEQDWILLNQLHLVEPLRVPLHHKPVLDIA</sequence>